<dbReference type="EMBL" id="PDLN01000005">
    <property type="protein sequence ID" value="RDW85982.1"/>
    <property type="molecule type" value="Genomic_DNA"/>
</dbReference>
<dbReference type="PANTHER" id="PTHR46844:SF1">
    <property type="entry name" value="SLR5058 PROTEIN"/>
    <property type="match status" value="1"/>
</dbReference>
<comment type="caution">
    <text evidence="3">The sequence shown here is derived from an EMBL/GenBank/DDBJ whole genome shotgun (WGS) entry which is preliminary data.</text>
</comment>
<evidence type="ECO:0000313" key="3">
    <source>
        <dbReference type="EMBL" id="RDW85982.1"/>
    </source>
</evidence>
<dbReference type="Pfam" id="PF05729">
    <property type="entry name" value="NACHT"/>
    <property type="match status" value="1"/>
</dbReference>
<evidence type="ECO:0000259" key="2">
    <source>
        <dbReference type="PROSITE" id="PS50837"/>
    </source>
</evidence>
<sequence>MAFSRIKKTFSKLIKKLKNQRKQDEAQTEPDGSSRSDGPSFPISGDSEDSGGGHLIERGPVSERTEGGIASLPENDRLLKNDEPTGELLNLAFELFLSALAESDAIKNSPTSVFLVYAHDNKNLSPKREADAEKAQKIIEWLKSLRSKIRSDRSPLIRDSLSIRGTDESGAHNILSNQLCLLPNSGNVSSSVDKVILCSSELLQSYQEDSIMRKYIEDIKDFYKSKNDHENYAGKAYNDLEIGLRRIAARYIGLPSVRPAGTAPPPAHTDNGFHHVVTEMAFIQIRAECDSKLRDSIIPVILNGPTDQFDKLQIYIPLAASSEEWVFHEAQILHEAFFKILKRVFVDLTSAIDEFKHHYLKCIDALRKEASSSSISKQNFTTTVQTEIGNALDKVIRDKLATYRSILGGYDLHRFAASLRPLLDRCEIDLNDAHNALKEYYDKPNRLTIERISGEPLPMDHCYINLAIVERNNNEIFVQQSSAFSRLDRFETDEVSKGARVSLPELFSPRKDPGGRTISPKRILIRGDAGVGKTTLCKKIVYDYINNKIWPNLFGCILWVSLRRLKGKGEKPYKLLDLIHDIYFPEKWNGEALASTLANSIESSDPSTKSSTTLFLLDGLDEVSSEVNSDNAIGAFLRYLLQMPNVIITSRPHRLDKSKIGSLDLDLETTGFRQEQVEAYIENSQIVNDADKAREIKIFLKSNPLMQGLVRIPIQLDALCFSWSPVNYSKSNLKTMTNIYKAIEWKLWQKDISTLNKVSQNGRPLDETAVKDSRPSEIDREVTEEKNLLGGLAFIGLYNNIIEFDDKNRDQICVNLSDQHLKLPPVCNDVLKRSSFLRTADKTLPDMQQSYHFLHLTFQEYFAARYFVNCWAEESDLQYLSLNSADEPSSLSPQDFLRREKYNSRYNIFWRFVTGLIQAHRKLRLLNFFQLLEDTPQDLLGPAHQRLIMTSLCEIDMSNSETSLSDFKAFREIVDNRLYEWLLFEIKFQNQLSSFYTSNVPEYLLGRLLGDPDNQAKVSALTILRGNPKYFLARGAEDSFTSSASLSS</sequence>
<dbReference type="SUPFAM" id="SSF52540">
    <property type="entry name" value="P-loop containing nucleoside triphosphate hydrolases"/>
    <property type="match status" value="1"/>
</dbReference>
<feature type="region of interest" description="Disordered" evidence="1">
    <location>
        <begin position="16"/>
        <end position="80"/>
    </location>
</feature>
<dbReference type="InterPro" id="IPR007111">
    <property type="entry name" value="NACHT_NTPase"/>
</dbReference>
<protein>
    <recommendedName>
        <fullName evidence="2">NACHT domain-containing protein</fullName>
    </recommendedName>
</protein>
<organism evidence="3 4">
    <name type="scientific">Coleophoma crateriformis</name>
    <dbReference type="NCBI Taxonomy" id="565419"/>
    <lineage>
        <taxon>Eukaryota</taxon>
        <taxon>Fungi</taxon>
        <taxon>Dikarya</taxon>
        <taxon>Ascomycota</taxon>
        <taxon>Pezizomycotina</taxon>
        <taxon>Leotiomycetes</taxon>
        <taxon>Helotiales</taxon>
        <taxon>Dermateaceae</taxon>
        <taxon>Coleophoma</taxon>
    </lineage>
</organism>
<evidence type="ECO:0000313" key="4">
    <source>
        <dbReference type="Proteomes" id="UP000256328"/>
    </source>
</evidence>
<dbReference type="InterPro" id="IPR055496">
    <property type="entry name" value="DUF7068"/>
</dbReference>
<gene>
    <name evidence="3" type="ORF">BP5796_04307</name>
</gene>
<dbReference type="Pfam" id="PF23238">
    <property type="entry name" value="DUF7068"/>
    <property type="match status" value="1"/>
</dbReference>
<name>A0A3D8SI78_9HELO</name>
<proteinExistence type="predicted"/>
<dbReference type="Gene3D" id="3.40.50.300">
    <property type="entry name" value="P-loop containing nucleotide triphosphate hydrolases"/>
    <property type="match status" value="1"/>
</dbReference>
<reference evidence="3 4" key="1">
    <citation type="journal article" date="2018" name="IMA Fungus">
        <title>IMA Genome-F 9: Draft genome sequence of Annulohypoxylon stygium, Aspergillus mulundensis, Berkeleyomyces basicola (syn. Thielaviopsis basicola), Ceratocystis smalleyi, two Cercospora beticola strains, Coleophoma cylindrospora, Fusarium fracticaudum, Phialophora cf. hyalina, and Morchella septimelata.</title>
        <authorList>
            <person name="Wingfield B.D."/>
            <person name="Bills G.F."/>
            <person name="Dong Y."/>
            <person name="Huang W."/>
            <person name="Nel W.J."/>
            <person name="Swalarsk-Parry B.S."/>
            <person name="Vaghefi N."/>
            <person name="Wilken P.M."/>
            <person name="An Z."/>
            <person name="de Beer Z.W."/>
            <person name="De Vos L."/>
            <person name="Chen L."/>
            <person name="Duong T.A."/>
            <person name="Gao Y."/>
            <person name="Hammerbacher A."/>
            <person name="Kikkert J.R."/>
            <person name="Li Y."/>
            <person name="Li H."/>
            <person name="Li K."/>
            <person name="Li Q."/>
            <person name="Liu X."/>
            <person name="Ma X."/>
            <person name="Naidoo K."/>
            <person name="Pethybridge S.J."/>
            <person name="Sun J."/>
            <person name="Steenkamp E.T."/>
            <person name="van der Nest M.A."/>
            <person name="van Wyk S."/>
            <person name="Wingfield M.J."/>
            <person name="Xiong C."/>
            <person name="Yue Q."/>
            <person name="Zhang X."/>
        </authorList>
    </citation>
    <scope>NUCLEOTIDE SEQUENCE [LARGE SCALE GENOMIC DNA]</scope>
    <source>
        <strain evidence="3 4">BP5796</strain>
    </source>
</reference>
<dbReference type="OrthoDB" id="3543169at2759"/>
<feature type="domain" description="NACHT" evidence="2">
    <location>
        <begin position="521"/>
        <end position="652"/>
    </location>
</feature>
<feature type="compositionally biased region" description="Basic and acidic residues" evidence="1">
    <location>
        <begin position="55"/>
        <end position="66"/>
    </location>
</feature>
<accession>A0A3D8SI78</accession>
<dbReference type="AlphaFoldDB" id="A0A3D8SI78"/>
<evidence type="ECO:0000256" key="1">
    <source>
        <dbReference type="SAM" id="MobiDB-lite"/>
    </source>
</evidence>
<dbReference type="PANTHER" id="PTHR46844">
    <property type="entry name" value="SLR5058 PROTEIN"/>
    <property type="match status" value="1"/>
</dbReference>
<keyword evidence="4" id="KW-1185">Reference proteome</keyword>
<dbReference type="Proteomes" id="UP000256328">
    <property type="component" value="Unassembled WGS sequence"/>
</dbReference>
<dbReference type="InterPro" id="IPR027417">
    <property type="entry name" value="P-loop_NTPase"/>
</dbReference>
<dbReference type="PROSITE" id="PS50837">
    <property type="entry name" value="NACHT"/>
    <property type="match status" value="1"/>
</dbReference>